<evidence type="ECO:0000313" key="1">
    <source>
        <dbReference type="EMBL" id="EAP88561.1"/>
    </source>
</evidence>
<dbReference type="HOGENOM" id="CLU_1198102_0_0_10"/>
<dbReference type="Proteomes" id="UP000002297">
    <property type="component" value="Chromosome"/>
</dbReference>
<name>A3U8J4_CROAH</name>
<proteinExistence type="predicted"/>
<accession>A3U8J4</accession>
<gene>
    <name evidence="1" type="ordered locus">CA2559_07360</name>
</gene>
<evidence type="ECO:0000313" key="2">
    <source>
        <dbReference type="Proteomes" id="UP000002297"/>
    </source>
</evidence>
<dbReference type="AlphaFoldDB" id="A3U8J4"/>
<keyword evidence="2" id="KW-1185">Reference proteome</keyword>
<dbReference type="STRING" id="216432.CA2559_07360"/>
<dbReference type="OrthoDB" id="1923405at2"/>
<dbReference type="EMBL" id="CP002046">
    <property type="protein sequence ID" value="EAP88561.1"/>
    <property type="molecule type" value="Genomic_DNA"/>
</dbReference>
<dbReference type="GeneID" id="89453244"/>
<dbReference type="RefSeq" id="WP_013187229.1">
    <property type="nucleotide sequence ID" value="NC_014230.1"/>
</dbReference>
<dbReference type="KEGG" id="cat:CA2559_07360"/>
<reference evidence="1 2" key="1">
    <citation type="journal article" date="2010" name="J. Bacteriol.">
        <title>The complete genome sequence of Croceibacter atlanticus HTCC2559T.</title>
        <authorList>
            <person name="Oh H.M."/>
            <person name="Kang I."/>
            <person name="Ferriera S."/>
            <person name="Giovannoni S.J."/>
            <person name="Cho J.C."/>
        </authorList>
    </citation>
    <scope>NUCLEOTIDE SEQUENCE [LARGE SCALE GENOMIC DNA]</scope>
    <source>
        <strain evidence="2">ATCC BAA-628 / HTCC2559 / KCTC 12090</strain>
    </source>
</reference>
<sequence length="205" mass="23993">MKLLDRQDVFKQYKILASHIHGIQQSFYDEDEEESYTSKFDAISLTVKDYNTHNFCARVASDQKALHPLEISDKLKAVFTEIDCEALILIPFIKLDFFSSKNSTYTDIAEAYKNLATHIPTKTYTEAIEVSLTDLNEFVHIIYTLATEDLNFPEFTVWFDKQQRFAFFICRYGNLHITDYTDGTLVTESLFLKHDFKLDDYPQFE</sequence>
<organism evidence="1 2">
    <name type="scientific">Croceibacter atlanticus (strain ATCC BAA-628 / JCM 21780 / CIP 108009 / IAM 15332 / KCTC 12090 / HTCC2559)</name>
    <dbReference type="NCBI Taxonomy" id="216432"/>
    <lineage>
        <taxon>Bacteria</taxon>
        <taxon>Pseudomonadati</taxon>
        <taxon>Bacteroidota</taxon>
        <taxon>Flavobacteriia</taxon>
        <taxon>Flavobacteriales</taxon>
        <taxon>Flavobacteriaceae</taxon>
        <taxon>Croceibacter</taxon>
    </lineage>
</organism>
<protein>
    <submittedName>
        <fullName evidence="1">Glucose-inhibited division protein B</fullName>
    </submittedName>
</protein>